<evidence type="ECO:0008006" key="3">
    <source>
        <dbReference type="Google" id="ProtNLM"/>
    </source>
</evidence>
<dbReference type="EMBL" id="AWGB01000059">
    <property type="protein sequence ID" value="ESQ85458.1"/>
    <property type="molecule type" value="Genomic_DNA"/>
</dbReference>
<dbReference type="PATRIC" id="fig|1121022.4.peg.3859"/>
<evidence type="ECO:0000313" key="1">
    <source>
        <dbReference type="EMBL" id="ESQ85458.1"/>
    </source>
</evidence>
<dbReference type="RefSeq" id="WP_018083580.1">
    <property type="nucleotide sequence ID" value="NZ_AQWM01000036.1"/>
</dbReference>
<dbReference type="InterPro" id="IPR003718">
    <property type="entry name" value="OsmC/Ohr_fam"/>
</dbReference>
<proteinExistence type="predicted"/>
<name>V4R1Z8_9CAUL</name>
<keyword evidence="2" id="KW-1185">Reference proteome</keyword>
<organism evidence="1 2">
    <name type="scientific">Asticcacaulis benevestitus DSM 16100 = ATCC BAA-896</name>
    <dbReference type="NCBI Taxonomy" id="1121022"/>
    <lineage>
        <taxon>Bacteria</taxon>
        <taxon>Pseudomonadati</taxon>
        <taxon>Pseudomonadota</taxon>
        <taxon>Alphaproteobacteria</taxon>
        <taxon>Caulobacterales</taxon>
        <taxon>Caulobacteraceae</taxon>
        <taxon>Asticcacaulis</taxon>
    </lineage>
</organism>
<protein>
    <recommendedName>
        <fullName evidence="3">Osmotically inducible protein C</fullName>
    </recommendedName>
</protein>
<dbReference type="InterPro" id="IPR015946">
    <property type="entry name" value="KH_dom-like_a/b"/>
</dbReference>
<accession>V4R1Z8</accession>
<reference evidence="1 2" key="1">
    <citation type="journal article" date="2014" name="Nature">
        <title>Sequential evolution of bacterial morphology by co-option of a developmental regulator.</title>
        <authorList>
            <person name="Jiang C."/>
            <person name="Brown P.J."/>
            <person name="Ducret A."/>
            <person name="Brun Y.V."/>
        </authorList>
    </citation>
    <scope>NUCLEOTIDE SEQUENCE [LARGE SCALE GENOMIC DNA]</scope>
    <source>
        <strain evidence="1 2">DSM 16100</strain>
    </source>
</reference>
<dbReference type="Gene3D" id="3.30.300.20">
    <property type="match status" value="1"/>
</dbReference>
<dbReference type="eggNOG" id="COG1765">
    <property type="taxonomic scope" value="Bacteria"/>
</dbReference>
<dbReference type="PANTHER" id="PTHR39624:SF2">
    <property type="entry name" value="OSMC-LIKE PROTEIN"/>
    <property type="match status" value="1"/>
</dbReference>
<dbReference type="PANTHER" id="PTHR39624">
    <property type="entry name" value="PROTEIN INVOLVED IN RIMO-MEDIATED BETA-METHYLTHIOLATION OF RIBOSOMAL PROTEIN S12 YCAO"/>
    <property type="match status" value="1"/>
</dbReference>
<gene>
    <name evidence="1" type="ORF">ABENE_18860</name>
</gene>
<evidence type="ECO:0000313" key="2">
    <source>
        <dbReference type="Proteomes" id="UP000017837"/>
    </source>
</evidence>
<dbReference type="AlphaFoldDB" id="V4R1Z8"/>
<dbReference type="Pfam" id="PF02566">
    <property type="entry name" value="OsmC"/>
    <property type="match status" value="1"/>
</dbReference>
<dbReference type="STRING" id="1121022.GCA_000376105_03889"/>
<dbReference type="OrthoDB" id="9789573at2"/>
<dbReference type="InterPro" id="IPR036102">
    <property type="entry name" value="OsmC/Ohrsf"/>
</dbReference>
<dbReference type="Proteomes" id="UP000017837">
    <property type="component" value="Unassembled WGS sequence"/>
</dbReference>
<sequence length="129" mass="14170">MARATAHISTGDAYATTIKVSGRTLLADEPFSNGGKDVGLAPYDFLLSSLAACTAITLRMYADRKGWTLRSIDVALHFYREGDKEIIERTVKLDGDFSPEQLERLAQVTERTPVTKTLKQGVTIDTTFA</sequence>
<comment type="caution">
    <text evidence="1">The sequence shown here is derived from an EMBL/GenBank/DDBJ whole genome shotgun (WGS) entry which is preliminary data.</text>
</comment>
<dbReference type="SUPFAM" id="SSF82784">
    <property type="entry name" value="OsmC-like"/>
    <property type="match status" value="1"/>
</dbReference>